<reference evidence="7" key="2">
    <citation type="submission" date="2021-03" db="EMBL/GenBank/DDBJ databases">
        <authorList>
            <person name="Alouane T."/>
            <person name="Langin T."/>
            <person name="Bonhomme L."/>
        </authorList>
    </citation>
    <scope>NUCLEOTIDE SEQUENCE</scope>
    <source>
        <strain evidence="7">MDC_Fg202</strain>
    </source>
</reference>
<dbReference type="EMBL" id="CAAKMV010000151">
    <property type="protein sequence ID" value="VIO61102.1"/>
    <property type="molecule type" value="Genomic_DNA"/>
</dbReference>
<dbReference type="InterPro" id="IPR013320">
    <property type="entry name" value="ConA-like_dom_sf"/>
</dbReference>
<dbReference type="EMBL" id="CAJPIJ010000097">
    <property type="protein sequence ID" value="CAG1974700.1"/>
    <property type="molecule type" value="Genomic_DNA"/>
</dbReference>
<evidence type="ECO:0000313" key="8">
    <source>
        <dbReference type="EMBL" id="VIO61102.1"/>
    </source>
</evidence>
<dbReference type="GO" id="GO:0005987">
    <property type="term" value="P:sucrose catabolic process"/>
    <property type="evidence" value="ECO:0007669"/>
    <property type="project" value="TreeGrafter"/>
</dbReference>
<evidence type="ECO:0000313" key="9">
    <source>
        <dbReference type="Proteomes" id="UP000746612"/>
    </source>
</evidence>
<dbReference type="InterPro" id="IPR001362">
    <property type="entry name" value="Glyco_hydro_32"/>
</dbReference>
<evidence type="ECO:0000313" key="7">
    <source>
        <dbReference type="EMBL" id="CAG1974700.1"/>
    </source>
</evidence>
<dbReference type="InterPro" id="IPR013148">
    <property type="entry name" value="Glyco_hydro_32_N"/>
</dbReference>
<reference evidence="8" key="1">
    <citation type="submission" date="2019-04" db="EMBL/GenBank/DDBJ databases">
        <authorList>
            <person name="Melise S."/>
            <person name="Noan J."/>
            <person name="Okalmin O."/>
        </authorList>
    </citation>
    <scope>NUCLEOTIDE SEQUENCE</scope>
    <source>
        <strain evidence="8">FN9</strain>
    </source>
</reference>
<evidence type="ECO:0008006" key="10">
    <source>
        <dbReference type="Google" id="ProtNLM"/>
    </source>
</evidence>
<dbReference type="PANTHER" id="PTHR42800">
    <property type="entry name" value="EXOINULINASE INUD (AFU_ORTHOLOGUE AFUA_5G00480)"/>
    <property type="match status" value="1"/>
</dbReference>
<name>A0A2H3GDE4_GIBZA</name>
<proteinExistence type="inferred from homology"/>
<dbReference type="GO" id="GO:0005737">
    <property type="term" value="C:cytoplasm"/>
    <property type="evidence" value="ECO:0007669"/>
    <property type="project" value="TreeGrafter"/>
</dbReference>
<dbReference type="Gene3D" id="2.60.120.560">
    <property type="entry name" value="Exo-inulinase, domain 1"/>
    <property type="match status" value="1"/>
</dbReference>
<dbReference type="GO" id="GO:0004575">
    <property type="term" value="F:sucrose alpha-glucosidase activity"/>
    <property type="evidence" value="ECO:0007669"/>
    <property type="project" value="TreeGrafter"/>
</dbReference>
<feature type="domain" description="Glycosyl hydrolase family 32 C-terminal" evidence="6">
    <location>
        <begin position="379"/>
        <end position="526"/>
    </location>
</feature>
<keyword evidence="2 4" id="KW-0378">Hydrolase</keyword>
<evidence type="ECO:0000259" key="6">
    <source>
        <dbReference type="Pfam" id="PF08244"/>
    </source>
</evidence>
<evidence type="ECO:0000256" key="3">
    <source>
        <dbReference type="ARBA" id="ARBA00023295"/>
    </source>
</evidence>
<dbReference type="Pfam" id="PF00251">
    <property type="entry name" value="Glyco_hydro_32N"/>
    <property type="match status" value="1"/>
</dbReference>
<evidence type="ECO:0000259" key="5">
    <source>
        <dbReference type="Pfam" id="PF00251"/>
    </source>
</evidence>
<dbReference type="CDD" id="cd18622">
    <property type="entry name" value="GH32_Inu-like"/>
    <property type="match status" value="1"/>
</dbReference>
<dbReference type="SUPFAM" id="SSF75005">
    <property type="entry name" value="Arabinanase/levansucrase/invertase"/>
    <property type="match status" value="1"/>
</dbReference>
<feature type="domain" description="Glycosyl hydrolase family 32 N-terminal" evidence="5">
    <location>
        <begin position="40"/>
        <end position="356"/>
    </location>
</feature>
<evidence type="ECO:0000256" key="2">
    <source>
        <dbReference type="ARBA" id="ARBA00022801"/>
    </source>
</evidence>
<evidence type="ECO:0000256" key="1">
    <source>
        <dbReference type="ARBA" id="ARBA00009902"/>
    </source>
</evidence>
<dbReference type="Gene3D" id="2.115.10.20">
    <property type="entry name" value="Glycosyl hydrolase domain, family 43"/>
    <property type="match status" value="1"/>
</dbReference>
<sequence>MGFLTLVLHKLSICPFSFLLFILYASAVPLATTNTRPSYHITPEKKWMNDPQRPFFLGDEWHLYYLYNSNFDSSNPGSGGTEWYHITSTDMVHWTRRGVVLEKYKPNPPSGIILGDIETGSAVVDINNTAGFGRSAVVAIVTQMADGVQQQSLFYSTDNGYSFIPYEGNPIMPNPSPSAKPAFRDPKIFWDDKEGRWVMSLAEGDKIGFYTSIDLKTWAYVSEFKPENAGVDLGILECPDLYQIDLDGDSTKRTWILALGANGYRYNRTTGTAYWTGKWDGNGFTATESFPQWMDDGPDFYATVSWENPDDRYGSRYAIAWMNSWDYAASLPYYADFAGQDSLVREVKLKTINSSPTLVSIPIGGYGEIFASPKSVSDKTITTDPASASLPSGMEQGAYIIRATISKNDGDKGNEVRFVIKSDGTFSTTVGYDFVHSQAFLVRDSDGSATDSMAAGPKQAYDTVRTAPDPTGGSTVKLVIYVDWNSVEIFVNDGEAVLSGLIYPNQEANGIQVVSDIGSLTLVSFSYAAYDSIKYLGKA</sequence>
<dbReference type="SMART" id="SM00640">
    <property type="entry name" value="Glyco_32"/>
    <property type="match status" value="1"/>
</dbReference>
<evidence type="ECO:0000256" key="4">
    <source>
        <dbReference type="RuleBase" id="RU362110"/>
    </source>
</evidence>
<keyword evidence="3 4" id="KW-0326">Glycosidase</keyword>
<dbReference type="AlphaFoldDB" id="A0A2H3GDE4"/>
<dbReference type="SMR" id="A0A2H3GDE4"/>
<dbReference type="InterPro" id="IPR013189">
    <property type="entry name" value="Glyco_hydro_32_C"/>
</dbReference>
<accession>A0A2H3GDE4</accession>
<dbReference type="Pfam" id="PF08244">
    <property type="entry name" value="Glyco_hydro_32C"/>
    <property type="match status" value="1"/>
</dbReference>
<dbReference type="InterPro" id="IPR023296">
    <property type="entry name" value="Glyco_hydro_beta-prop_sf"/>
</dbReference>
<dbReference type="PANTHER" id="PTHR42800:SF1">
    <property type="entry name" value="EXOINULINASE INUD (AFU_ORTHOLOGUE AFUA_5G00480)"/>
    <property type="match status" value="1"/>
</dbReference>
<comment type="similarity">
    <text evidence="1 4">Belongs to the glycosyl hydrolase 32 family.</text>
</comment>
<organism evidence="7 9">
    <name type="scientific">Gibberella zeae</name>
    <name type="common">Wheat head blight fungus</name>
    <name type="synonym">Fusarium graminearum</name>
    <dbReference type="NCBI Taxonomy" id="5518"/>
    <lineage>
        <taxon>Eukaryota</taxon>
        <taxon>Fungi</taxon>
        <taxon>Dikarya</taxon>
        <taxon>Ascomycota</taxon>
        <taxon>Pezizomycotina</taxon>
        <taxon>Sordariomycetes</taxon>
        <taxon>Hypocreomycetidae</taxon>
        <taxon>Hypocreales</taxon>
        <taxon>Nectriaceae</taxon>
        <taxon>Fusarium</taxon>
    </lineage>
</organism>
<protein>
    <recommendedName>
        <fullName evidence="10">Levanbiose-producing levanase</fullName>
    </recommendedName>
</protein>
<dbReference type="Proteomes" id="UP000746612">
    <property type="component" value="Unassembled WGS sequence"/>
</dbReference>
<gene>
    <name evidence="8" type="ORF">FUG_LOCUS428758</name>
    <name evidence="7" type="ORF">MDCFG202_LOCUS137502</name>
</gene>
<dbReference type="SUPFAM" id="SSF49899">
    <property type="entry name" value="Concanavalin A-like lectins/glucanases"/>
    <property type="match status" value="1"/>
</dbReference>